<keyword evidence="4 6" id="KW-0472">Membrane</keyword>
<evidence type="ECO:0000259" key="8">
    <source>
        <dbReference type="PROSITE" id="PS50929"/>
    </source>
</evidence>
<organism evidence="9 10">
    <name type="scientific">Streptosporangium longisporum</name>
    <dbReference type="NCBI Taxonomy" id="46187"/>
    <lineage>
        <taxon>Bacteria</taxon>
        <taxon>Bacillati</taxon>
        <taxon>Actinomycetota</taxon>
        <taxon>Actinomycetes</taxon>
        <taxon>Streptosporangiales</taxon>
        <taxon>Streptosporangiaceae</taxon>
        <taxon>Streptosporangium</taxon>
    </lineage>
</organism>
<keyword evidence="9" id="KW-0067">ATP-binding</keyword>
<dbReference type="InterPro" id="IPR039421">
    <property type="entry name" value="Type_1_exporter"/>
</dbReference>
<dbReference type="InterPro" id="IPR011527">
    <property type="entry name" value="ABC1_TM_dom"/>
</dbReference>
<keyword evidence="9" id="KW-0547">Nucleotide-binding</keyword>
<evidence type="ECO:0000256" key="6">
    <source>
        <dbReference type="SAM" id="Phobius"/>
    </source>
</evidence>
<feature type="transmembrane region" description="Helical" evidence="6">
    <location>
        <begin position="48"/>
        <end position="73"/>
    </location>
</feature>
<dbReference type="Pfam" id="PF00005">
    <property type="entry name" value="ABC_tran"/>
    <property type="match status" value="1"/>
</dbReference>
<dbReference type="SUPFAM" id="SSF52540">
    <property type="entry name" value="P-loop containing nucleoside triphosphate hydrolases"/>
    <property type="match status" value="1"/>
</dbReference>
<dbReference type="InterPro" id="IPR003439">
    <property type="entry name" value="ABC_transporter-like_ATP-bd"/>
</dbReference>
<dbReference type="PANTHER" id="PTHR43394">
    <property type="entry name" value="ATP-DEPENDENT PERMEASE MDL1, MITOCHONDRIAL"/>
    <property type="match status" value="1"/>
</dbReference>
<evidence type="ECO:0000256" key="3">
    <source>
        <dbReference type="ARBA" id="ARBA00022989"/>
    </source>
</evidence>
<protein>
    <submittedName>
        <fullName evidence="9">ABC transporter ATP-binding protein</fullName>
    </submittedName>
</protein>
<feature type="region of interest" description="Disordered" evidence="5">
    <location>
        <begin position="1"/>
        <end position="25"/>
    </location>
</feature>
<dbReference type="Proteomes" id="UP001499930">
    <property type="component" value="Unassembled WGS sequence"/>
</dbReference>
<sequence>MTGTDRARTTKGTTRGTTRGTTTRTDVARVTTGPGVLRRTMRRNRARLGAGTVLLSLHQVCEASVPILIGVIVDRAIGPGDTGALLWWLAALAALFTALTLAYRYGARTLMRAIAHETHLLRLELAAKIIDPRGLDTGLRAGELLTISSNDADNTSELLDHLPRAVGALVAAAVCAVTLLLIDLPLGLAVLVATPLTLLALHAGTPYITRHVADQQELAGRAASLATDLVSGVRPLRGLGAETAASRRYEVVSRLSLAAALRAGRTQGIYAAVSSAGGALLACGVAVLAGWFALRGRISVGEFLTVIGLAQFLMEPVGTLTMVPGWVAEARASADRVARVAGAPVLLPAARPLSLPSPADAVTGTAPDTADAPDTPGTADATGPSEGDVPAGGTSGLEVSGLSYDVLEGLDLVAGPGEFVGVVAHRPADADALVRVLSGRVDPAGYGGSVRIGGRILVEPHHTDLFEGTLATNLTLGGRPGDPEELAAVLAASAAGDVVDAHPDGLERQVVERGASLSGGQRQRVALARALLARPPILVLHDPTTAVDTVTEQDIARGLRSLRHPDTSGDGGGAGDRGVFTTVVVTTSPALLAAADRVVVLDGGRVVAEGSHADLGATDDDYRRTVQR</sequence>
<dbReference type="InterPro" id="IPR017871">
    <property type="entry name" value="ABC_transporter-like_CS"/>
</dbReference>
<accession>A0ABP6KRD2</accession>
<evidence type="ECO:0000256" key="4">
    <source>
        <dbReference type="ARBA" id="ARBA00023136"/>
    </source>
</evidence>
<evidence type="ECO:0000313" key="10">
    <source>
        <dbReference type="Proteomes" id="UP001499930"/>
    </source>
</evidence>
<comment type="caution">
    <text evidence="9">The sequence shown here is derived from an EMBL/GenBank/DDBJ whole genome shotgun (WGS) entry which is preliminary data.</text>
</comment>
<dbReference type="Gene3D" id="1.20.1560.10">
    <property type="entry name" value="ABC transporter type 1, transmembrane domain"/>
    <property type="match status" value="1"/>
</dbReference>
<feature type="compositionally biased region" description="Low complexity" evidence="5">
    <location>
        <begin position="357"/>
        <end position="384"/>
    </location>
</feature>
<dbReference type="SUPFAM" id="SSF90123">
    <property type="entry name" value="ABC transporter transmembrane region"/>
    <property type="match status" value="1"/>
</dbReference>
<keyword evidence="2 6" id="KW-0812">Transmembrane</keyword>
<name>A0ABP6KRD2_9ACTN</name>
<feature type="transmembrane region" description="Helical" evidence="6">
    <location>
        <begin position="188"/>
        <end position="208"/>
    </location>
</feature>
<dbReference type="Gene3D" id="3.40.50.300">
    <property type="entry name" value="P-loop containing nucleotide triphosphate hydrolases"/>
    <property type="match status" value="1"/>
</dbReference>
<dbReference type="InterPro" id="IPR027417">
    <property type="entry name" value="P-loop_NTPase"/>
</dbReference>
<comment type="subcellular location">
    <subcellularLocation>
        <location evidence="1">Cell membrane</location>
        <topology evidence="1">Multi-pass membrane protein</topology>
    </subcellularLocation>
</comment>
<reference evidence="10" key="1">
    <citation type="journal article" date="2019" name="Int. J. Syst. Evol. Microbiol.">
        <title>The Global Catalogue of Microorganisms (GCM) 10K type strain sequencing project: providing services to taxonomists for standard genome sequencing and annotation.</title>
        <authorList>
            <consortium name="The Broad Institute Genomics Platform"/>
            <consortium name="The Broad Institute Genome Sequencing Center for Infectious Disease"/>
            <person name="Wu L."/>
            <person name="Ma J."/>
        </authorList>
    </citation>
    <scope>NUCLEOTIDE SEQUENCE [LARGE SCALE GENOMIC DNA]</scope>
    <source>
        <strain evidence="10">JCM 3106</strain>
    </source>
</reference>
<feature type="region of interest" description="Disordered" evidence="5">
    <location>
        <begin position="357"/>
        <end position="395"/>
    </location>
</feature>
<keyword evidence="3 6" id="KW-1133">Transmembrane helix</keyword>
<feature type="compositionally biased region" description="Low complexity" evidence="5">
    <location>
        <begin position="9"/>
        <end position="25"/>
    </location>
</feature>
<dbReference type="PROSITE" id="PS50893">
    <property type="entry name" value="ABC_TRANSPORTER_2"/>
    <property type="match status" value="1"/>
</dbReference>
<dbReference type="RefSeq" id="WP_344898311.1">
    <property type="nucleotide sequence ID" value="NZ_BAAAWD010000012.1"/>
</dbReference>
<keyword evidence="10" id="KW-1185">Reference proteome</keyword>
<dbReference type="PANTHER" id="PTHR43394:SF1">
    <property type="entry name" value="ATP-BINDING CASSETTE SUB-FAMILY B MEMBER 10, MITOCHONDRIAL"/>
    <property type="match status" value="1"/>
</dbReference>
<dbReference type="PROSITE" id="PS00211">
    <property type="entry name" value="ABC_TRANSPORTER_1"/>
    <property type="match status" value="1"/>
</dbReference>
<dbReference type="PROSITE" id="PS50929">
    <property type="entry name" value="ABC_TM1F"/>
    <property type="match status" value="1"/>
</dbReference>
<evidence type="ECO:0000256" key="2">
    <source>
        <dbReference type="ARBA" id="ARBA00022692"/>
    </source>
</evidence>
<feature type="domain" description="ABC transmembrane type-1" evidence="8">
    <location>
        <begin position="50"/>
        <end position="323"/>
    </location>
</feature>
<evidence type="ECO:0000313" key="9">
    <source>
        <dbReference type="EMBL" id="GAA3015634.1"/>
    </source>
</evidence>
<dbReference type="Pfam" id="PF00664">
    <property type="entry name" value="ABC_membrane"/>
    <property type="match status" value="1"/>
</dbReference>
<feature type="domain" description="ABC transporter" evidence="7">
    <location>
        <begin position="392"/>
        <end position="628"/>
    </location>
</feature>
<feature type="transmembrane region" description="Helical" evidence="6">
    <location>
        <begin position="85"/>
        <end position="103"/>
    </location>
</feature>
<feature type="transmembrane region" description="Helical" evidence="6">
    <location>
        <begin position="269"/>
        <end position="294"/>
    </location>
</feature>
<evidence type="ECO:0000256" key="5">
    <source>
        <dbReference type="SAM" id="MobiDB-lite"/>
    </source>
</evidence>
<evidence type="ECO:0000256" key="1">
    <source>
        <dbReference type="ARBA" id="ARBA00004651"/>
    </source>
</evidence>
<proteinExistence type="predicted"/>
<dbReference type="GO" id="GO:0005524">
    <property type="term" value="F:ATP binding"/>
    <property type="evidence" value="ECO:0007669"/>
    <property type="project" value="UniProtKB-KW"/>
</dbReference>
<gene>
    <name evidence="9" type="ORF">GCM10017559_43960</name>
</gene>
<evidence type="ECO:0000259" key="7">
    <source>
        <dbReference type="PROSITE" id="PS50893"/>
    </source>
</evidence>
<dbReference type="InterPro" id="IPR036640">
    <property type="entry name" value="ABC1_TM_sf"/>
</dbReference>
<feature type="transmembrane region" description="Helical" evidence="6">
    <location>
        <begin position="165"/>
        <end position="182"/>
    </location>
</feature>
<dbReference type="EMBL" id="BAAAWD010000012">
    <property type="protein sequence ID" value="GAA3015634.1"/>
    <property type="molecule type" value="Genomic_DNA"/>
</dbReference>